<accession>A0AAV9BWU5</accession>
<reference evidence="4" key="1">
    <citation type="journal article" date="2023" name="Nat. Commun.">
        <title>Diploid and tetraploid genomes of Acorus and the evolution of monocots.</title>
        <authorList>
            <person name="Ma L."/>
            <person name="Liu K.W."/>
            <person name="Li Z."/>
            <person name="Hsiao Y.Y."/>
            <person name="Qi Y."/>
            <person name="Fu T."/>
            <person name="Tang G.D."/>
            <person name="Zhang D."/>
            <person name="Sun W.H."/>
            <person name="Liu D.K."/>
            <person name="Li Y."/>
            <person name="Chen G.Z."/>
            <person name="Liu X.D."/>
            <person name="Liao X.Y."/>
            <person name="Jiang Y.T."/>
            <person name="Yu X."/>
            <person name="Hao Y."/>
            <person name="Huang J."/>
            <person name="Zhao X.W."/>
            <person name="Ke S."/>
            <person name="Chen Y.Y."/>
            <person name="Wu W.L."/>
            <person name="Hsu J.L."/>
            <person name="Lin Y.F."/>
            <person name="Huang M.D."/>
            <person name="Li C.Y."/>
            <person name="Huang L."/>
            <person name="Wang Z.W."/>
            <person name="Zhao X."/>
            <person name="Zhong W.Y."/>
            <person name="Peng D.H."/>
            <person name="Ahmad S."/>
            <person name="Lan S."/>
            <person name="Zhang J.S."/>
            <person name="Tsai W.C."/>
            <person name="Van de Peer Y."/>
            <person name="Liu Z.J."/>
        </authorList>
    </citation>
    <scope>NUCLEOTIDE SEQUENCE</scope>
    <source>
        <strain evidence="4">SCP</strain>
    </source>
</reference>
<keyword evidence="2 4" id="KW-0689">Ribosomal protein</keyword>
<dbReference type="Pfam" id="PF01776">
    <property type="entry name" value="Ribosomal_L22e"/>
    <property type="match status" value="1"/>
</dbReference>
<dbReference type="GO" id="GO:0003735">
    <property type="term" value="F:structural constituent of ribosome"/>
    <property type="evidence" value="ECO:0007669"/>
    <property type="project" value="InterPro"/>
</dbReference>
<keyword evidence="3" id="KW-0687">Ribonucleoprotein</keyword>
<dbReference type="PANTHER" id="PTHR10064">
    <property type="entry name" value="60S RIBOSOMAL PROTEIN L22"/>
    <property type="match status" value="1"/>
</dbReference>
<evidence type="ECO:0000313" key="5">
    <source>
        <dbReference type="Proteomes" id="UP001179952"/>
    </source>
</evidence>
<dbReference type="AlphaFoldDB" id="A0AAV9BWU5"/>
<protein>
    <submittedName>
        <fullName evidence="4">60S ribosomal protein L22-2</fullName>
    </submittedName>
</protein>
<dbReference type="GO" id="GO:0002181">
    <property type="term" value="P:cytoplasmic translation"/>
    <property type="evidence" value="ECO:0007669"/>
    <property type="project" value="TreeGrafter"/>
</dbReference>
<name>A0AAV9BWU5_ACOGR</name>
<comment type="caution">
    <text evidence="4">The sequence shown here is derived from an EMBL/GenBank/DDBJ whole genome shotgun (WGS) entry which is preliminary data.</text>
</comment>
<dbReference type="PANTHER" id="PTHR10064:SF16">
    <property type="entry name" value="60S RIBOSOMAL PROTEIN L22"/>
    <property type="match status" value="1"/>
</dbReference>
<organism evidence="4 5">
    <name type="scientific">Acorus gramineus</name>
    <name type="common">Dwarf sweet flag</name>
    <dbReference type="NCBI Taxonomy" id="55184"/>
    <lineage>
        <taxon>Eukaryota</taxon>
        <taxon>Viridiplantae</taxon>
        <taxon>Streptophyta</taxon>
        <taxon>Embryophyta</taxon>
        <taxon>Tracheophyta</taxon>
        <taxon>Spermatophyta</taxon>
        <taxon>Magnoliopsida</taxon>
        <taxon>Liliopsida</taxon>
        <taxon>Acoraceae</taxon>
        <taxon>Acorus</taxon>
    </lineage>
</organism>
<gene>
    <name evidence="4" type="ORF">QJS04_geneDACA004782</name>
</gene>
<proteinExistence type="inferred from homology"/>
<dbReference type="InterPro" id="IPR002671">
    <property type="entry name" value="Ribosomal_eL22"/>
</dbReference>
<dbReference type="GO" id="GO:0003723">
    <property type="term" value="F:RNA binding"/>
    <property type="evidence" value="ECO:0007669"/>
    <property type="project" value="TreeGrafter"/>
</dbReference>
<sequence length="89" mass="9967">MVPEQPVAESREWGRRKGRPLRSIERIKVFGGKAGNLSDSITVSRDKNKIIVVSNSNFSKRKLFYIGHKDKPGLQRIGTAFTRKSGGKP</sequence>
<dbReference type="Gene3D" id="3.30.1360.210">
    <property type="match status" value="1"/>
</dbReference>
<dbReference type="EMBL" id="JAUJYN010000001">
    <property type="protein sequence ID" value="KAK1280388.1"/>
    <property type="molecule type" value="Genomic_DNA"/>
</dbReference>
<evidence type="ECO:0000256" key="1">
    <source>
        <dbReference type="ARBA" id="ARBA00007817"/>
    </source>
</evidence>
<dbReference type="GO" id="GO:1990904">
    <property type="term" value="C:ribonucleoprotein complex"/>
    <property type="evidence" value="ECO:0007669"/>
    <property type="project" value="UniProtKB-KW"/>
</dbReference>
<evidence type="ECO:0000256" key="2">
    <source>
        <dbReference type="ARBA" id="ARBA00022980"/>
    </source>
</evidence>
<dbReference type="Proteomes" id="UP001179952">
    <property type="component" value="Unassembled WGS sequence"/>
</dbReference>
<comment type="similarity">
    <text evidence="1">Belongs to the eukaryotic ribosomal protein eL22 family.</text>
</comment>
<dbReference type="InterPro" id="IPR038526">
    <property type="entry name" value="Ribosomal_eL22_sf"/>
</dbReference>
<evidence type="ECO:0000256" key="3">
    <source>
        <dbReference type="ARBA" id="ARBA00023274"/>
    </source>
</evidence>
<dbReference type="GO" id="GO:0005840">
    <property type="term" value="C:ribosome"/>
    <property type="evidence" value="ECO:0007669"/>
    <property type="project" value="UniProtKB-KW"/>
</dbReference>
<keyword evidence="5" id="KW-1185">Reference proteome</keyword>
<reference evidence="4" key="2">
    <citation type="submission" date="2023-06" db="EMBL/GenBank/DDBJ databases">
        <authorList>
            <person name="Ma L."/>
            <person name="Liu K.-W."/>
            <person name="Li Z."/>
            <person name="Hsiao Y.-Y."/>
            <person name="Qi Y."/>
            <person name="Fu T."/>
            <person name="Tang G."/>
            <person name="Zhang D."/>
            <person name="Sun W.-H."/>
            <person name="Liu D.-K."/>
            <person name="Li Y."/>
            <person name="Chen G.-Z."/>
            <person name="Liu X.-D."/>
            <person name="Liao X.-Y."/>
            <person name="Jiang Y.-T."/>
            <person name="Yu X."/>
            <person name="Hao Y."/>
            <person name="Huang J."/>
            <person name="Zhao X.-W."/>
            <person name="Ke S."/>
            <person name="Chen Y.-Y."/>
            <person name="Wu W.-L."/>
            <person name="Hsu J.-L."/>
            <person name="Lin Y.-F."/>
            <person name="Huang M.-D."/>
            <person name="Li C.-Y."/>
            <person name="Huang L."/>
            <person name="Wang Z.-W."/>
            <person name="Zhao X."/>
            <person name="Zhong W.-Y."/>
            <person name="Peng D.-H."/>
            <person name="Ahmad S."/>
            <person name="Lan S."/>
            <person name="Zhang J.-S."/>
            <person name="Tsai W.-C."/>
            <person name="Van De Peer Y."/>
            <person name="Liu Z.-J."/>
        </authorList>
    </citation>
    <scope>NUCLEOTIDE SEQUENCE</scope>
    <source>
        <strain evidence="4">SCP</strain>
        <tissue evidence="4">Leaves</tissue>
    </source>
</reference>
<evidence type="ECO:0000313" key="4">
    <source>
        <dbReference type="EMBL" id="KAK1280388.1"/>
    </source>
</evidence>